<protein>
    <submittedName>
        <fullName evidence="1">Uncharacterized protein</fullName>
    </submittedName>
</protein>
<organism evidence="1 2">
    <name type="scientific">Streblomastix strix</name>
    <dbReference type="NCBI Taxonomy" id="222440"/>
    <lineage>
        <taxon>Eukaryota</taxon>
        <taxon>Metamonada</taxon>
        <taxon>Preaxostyla</taxon>
        <taxon>Oxymonadida</taxon>
        <taxon>Streblomastigidae</taxon>
        <taxon>Streblomastix</taxon>
    </lineage>
</organism>
<comment type="caution">
    <text evidence="1">The sequence shown here is derived from an EMBL/GenBank/DDBJ whole genome shotgun (WGS) entry which is preliminary data.</text>
</comment>
<evidence type="ECO:0000313" key="2">
    <source>
        <dbReference type="Proteomes" id="UP000324800"/>
    </source>
</evidence>
<proteinExistence type="predicted"/>
<dbReference type="Proteomes" id="UP000324800">
    <property type="component" value="Unassembled WGS sequence"/>
</dbReference>
<reference evidence="1 2" key="1">
    <citation type="submission" date="2019-03" db="EMBL/GenBank/DDBJ databases">
        <title>Single cell metagenomics reveals metabolic interactions within the superorganism composed of flagellate Streblomastix strix and complex community of Bacteroidetes bacteria on its surface.</title>
        <authorList>
            <person name="Treitli S.C."/>
            <person name="Kolisko M."/>
            <person name="Husnik F."/>
            <person name="Keeling P."/>
            <person name="Hampl V."/>
        </authorList>
    </citation>
    <scope>NUCLEOTIDE SEQUENCE [LARGE SCALE GENOMIC DNA]</scope>
    <source>
        <strain evidence="1">ST1C</strain>
    </source>
</reference>
<evidence type="ECO:0000313" key="1">
    <source>
        <dbReference type="EMBL" id="KAA6335704.1"/>
    </source>
</evidence>
<dbReference type="EMBL" id="SNRW01041740">
    <property type="protein sequence ID" value="KAA6335704.1"/>
    <property type="molecule type" value="Genomic_DNA"/>
</dbReference>
<feature type="non-terminal residue" evidence="1">
    <location>
        <position position="171"/>
    </location>
</feature>
<name>A0A5J4RQ18_9EUKA</name>
<dbReference type="AlphaFoldDB" id="A0A5J4RQ18"/>
<gene>
    <name evidence="1" type="ORF">EZS28_052940</name>
</gene>
<accession>A0A5J4RQ18</accession>
<sequence length="171" mass="18803">MDDLSEQSLRVNNNKQQVNSNFALSVPSEEITDQINQLVLLLKHDRISESEKISFLQQIITLEVNAIDSPDVARDSGVIEIVSSLLGSSLNARQLCGALISVVGQLGLGKYNEFDWIGVCAPLTIMLFSETLSKTGKTALVSLLEQNLESVHGLLQLNFMDRAAEILEKTF</sequence>